<name>A0A5S5C1X7_9FLAO</name>
<keyword evidence="13" id="KW-1185">Reference proteome</keyword>
<evidence type="ECO:0000256" key="10">
    <source>
        <dbReference type="PIRSR" id="PIRSR604385-3"/>
    </source>
</evidence>
<feature type="binding site" evidence="9">
    <location>
        <position position="105"/>
    </location>
    <ligand>
        <name>Mg(2+)</name>
        <dbReference type="ChEBI" id="CHEBI:18420"/>
        <label>1</label>
    </ligand>
</feature>
<sequence length="197" mass="22003">MAKSQIKNEQSRILSDKKYTLREYTFDFLPANQTKWETHTREVFDRGHAAAVLLYNSAKNTVVLTEQFRYPVYLVNKQDTSIEVCAGLLDGDSPEACAIREAYEETGYKVSNLEAMGAVFTSPGVLTEKIHLFLAAYDETMSVGSGGGLEEEQEHINVLELSVDRAMKMVESGEICDAKTVLLLQAVQRKNTQKGIL</sequence>
<keyword evidence="9" id="KW-0460">Magnesium</keyword>
<gene>
    <name evidence="12" type="ORF">BD809_10518</name>
</gene>
<evidence type="ECO:0000256" key="4">
    <source>
        <dbReference type="ARBA" id="ARBA00011738"/>
    </source>
</evidence>
<protein>
    <recommendedName>
        <fullName evidence="5">GDP-mannose pyrophosphatase</fullName>
    </recommendedName>
    <alternativeName>
        <fullName evidence="7">GDP-mannose hydrolase</fullName>
    </alternativeName>
    <alternativeName>
        <fullName evidence="8">GDPMK</fullName>
    </alternativeName>
</protein>
<feature type="binding site" evidence="9">
    <location>
        <position position="154"/>
    </location>
    <ligand>
        <name>Mg(2+)</name>
        <dbReference type="ChEBI" id="CHEBI:18420"/>
        <label>1</label>
    </ligand>
</feature>
<comment type="similarity">
    <text evidence="3">Belongs to the Nudix hydrolase family. NudK subfamily.</text>
</comment>
<evidence type="ECO:0000256" key="2">
    <source>
        <dbReference type="ARBA" id="ARBA00001946"/>
    </source>
</evidence>
<dbReference type="InterPro" id="IPR004385">
    <property type="entry name" value="NDP_pyrophosphatase"/>
</dbReference>
<dbReference type="GO" id="GO:0016818">
    <property type="term" value="F:hydrolase activity, acting on acid anhydrides, in phosphorus-containing anhydrides"/>
    <property type="evidence" value="ECO:0007669"/>
    <property type="project" value="InterPro"/>
</dbReference>
<feature type="short sequence motif" description="Nudix box" evidence="10">
    <location>
        <begin position="87"/>
        <end position="108"/>
    </location>
</feature>
<dbReference type="Pfam" id="PF00293">
    <property type="entry name" value="NUDIX"/>
    <property type="match status" value="1"/>
</dbReference>
<dbReference type="GO" id="GO:0046872">
    <property type="term" value="F:metal ion binding"/>
    <property type="evidence" value="ECO:0007669"/>
    <property type="project" value="UniProtKB-KW"/>
</dbReference>
<dbReference type="GO" id="GO:0019693">
    <property type="term" value="P:ribose phosphate metabolic process"/>
    <property type="evidence" value="ECO:0007669"/>
    <property type="project" value="TreeGrafter"/>
</dbReference>
<dbReference type="GO" id="GO:0005829">
    <property type="term" value="C:cytosol"/>
    <property type="evidence" value="ECO:0007669"/>
    <property type="project" value="TreeGrafter"/>
</dbReference>
<evidence type="ECO:0000259" key="11">
    <source>
        <dbReference type="PROSITE" id="PS51462"/>
    </source>
</evidence>
<dbReference type="AlphaFoldDB" id="A0A5S5C1X7"/>
<dbReference type="SUPFAM" id="SSF55811">
    <property type="entry name" value="Nudix"/>
    <property type="match status" value="1"/>
</dbReference>
<evidence type="ECO:0000313" key="12">
    <source>
        <dbReference type="EMBL" id="TYP73431.1"/>
    </source>
</evidence>
<dbReference type="EMBL" id="VNHU01000005">
    <property type="protein sequence ID" value="TYP73431.1"/>
    <property type="molecule type" value="Genomic_DNA"/>
</dbReference>
<dbReference type="GO" id="GO:0006753">
    <property type="term" value="P:nucleoside phosphate metabolic process"/>
    <property type="evidence" value="ECO:0007669"/>
    <property type="project" value="TreeGrafter"/>
</dbReference>
<evidence type="ECO:0000256" key="8">
    <source>
        <dbReference type="ARBA" id="ARBA00032272"/>
    </source>
</evidence>
<dbReference type="PANTHER" id="PTHR11839:SF18">
    <property type="entry name" value="NUDIX HYDROLASE DOMAIN-CONTAINING PROTEIN"/>
    <property type="match status" value="1"/>
</dbReference>
<keyword evidence="6" id="KW-0378">Hydrolase</keyword>
<dbReference type="InterPro" id="IPR000086">
    <property type="entry name" value="NUDIX_hydrolase_dom"/>
</dbReference>
<reference evidence="12 13" key="1">
    <citation type="submission" date="2019-07" db="EMBL/GenBank/DDBJ databases">
        <title>Genomic Encyclopedia of Archaeal and Bacterial Type Strains, Phase II (KMG-II): from individual species to whole genera.</title>
        <authorList>
            <person name="Goeker M."/>
        </authorList>
    </citation>
    <scope>NUCLEOTIDE SEQUENCE [LARGE SCALE GENOMIC DNA]</scope>
    <source>
        <strain evidence="12 13">DSM 17527</strain>
    </source>
</reference>
<comment type="catalytic activity">
    <reaction evidence="1">
        <text>GDP-alpha-D-mannose + H2O = alpha-D-mannose 1-phosphate + GMP + 2 H(+)</text>
        <dbReference type="Rhea" id="RHEA:27978"/>
        <dbReference type="ChEBI" id="CHEBI:15377"/>
        <dbReference type="ChEBI" id="CHEBI:15378"/>
        <dbReference type="ChEBI" id="CHEBI:57527"/>
        <dbReference type="ChEBI" id="CHEBI:58115"/>
        <dbReference type="ChEBI" id="CHEBI:58409"/>
    </reaction>
</comment>
<evidence type="ECO:0000256" key="9">
    <source>
        <dbReference type="PIRSR" id="PIRSR604385-2"/>
    </source>
</evidence>
<dbReference type="NCBIfam" id="TIGR00052">
    <property type="entry name" value="nudix-type nucleoside diphosphatase, YffH/AdpP family"/>
    <property type="match status" value="1"/>
</dbReference>
<dbReference type="OrthoDB" id="1523642at2"/>
<dbReference type="Proteomes" id="UP000324376">
    <property type="component" value="Unassembled WGS sequence"/>
</dbReference>
<accession>A0A5S5C1X7</accession>
<dbReference type="PROSITE" id="PS51462">
    <property type="entry name" value="NUDIX"/>
    <property type="match status" value="1"/>
</dbReference>
<evidence type="ECO:0000256" key="6">
    <source>
        <dbReference type="ARBA" id="ARBA00022801"/>
    </source>
</evidence>
<feature type="domain" description="Nudix hydrolase" evidence="11">
    <location>
        <begin position="45"/>
        <end position="183"/>
    </location>
</feature>
<evidence type="ECO:0000256" key="5">
    <source>
        <dbReference type="ARBA" id="ARBA00016377"/>
    </source>
</evidence>
<comment type="caution">
    <text evidence="12">The sequence shown here is derived from an EMBL/GenBank/DDBJ whole genome shotgun (WGS) entry which is preliminary data.</text>
</comment>
<evidence type="ECO:0000256" key="1">
    <source>
        <dbReference type="ARBA" id="ARBA00000847"/>
    </source>
</evidence>
<organism evidence="12 13">
    <name type="scientific">Aquimarina intermedia</name>
    <dbReference type="NCBI Taxonomy" id="350814"/>
    <lineage>
        <taxon>Bacteria</taxon>
        <taxon>Pseudomonadati</taxon>
        <taxon>Bacteroidota</taxon>
        <taxon>Flavobacteriia</taxon>
        <taxon>Flavobacteriales</taxon>
        <taxon>Flavobacteriaceae</taxon>
        <taxon>Aquimarina</taxon>
    </lineage>
</organism>
<comment type="cofactor">
    <cofactor evidence="2 9">
        <name>Mg(2+)</name>
        <dbReference type="ChEBI" id="CHEBI:18420"/>
    </cofactor>
</comment>
<dbReference type="RefSeq" id="WP_148782547.1">
    <property type="nucleotide sequence ID" value="NZ_VNHU01000005.1"/>
</dbReference>
<comment type="subunit">
    <text evidence="4">Homodimer.</text>
</comment>
<evidence type="ECO:0000313" key="13">
    <source>
        <dbReference type="Proteomes" id="UP000324376"/>
    </source>
</evidence>
<evidence type="ECO:0000256" key="3">
    <source>
        <dbReference type="ARBA" id="ARBA00007275"/>
    </source>
</evidence>
<dbReference type="CDD" id="cd24157">
    <property type="entry name" value="NUDIX_GDPMK"/>
    <property type="match status" value="1"/>
</dbReference>
<dbReference type="PANTHER" id="PTHR11839">
    <property type="entry name" value="UDP/ADP-SUGAR PYROPHOSPHATASE"/>
    <property type="match status" value="1"/>
</dbReference>
<evidence type="ECO:0000256" key="7">
    <source>
        <dbReference type="ARBA" id="ARBA00032162"/>
    </source>
</evidence>
<keyword evidence="9" id="KW-0479">Metal-binding</keyword>
<proteinExistence type="inferred from homology"/>
<dbReference type="InterPro" id="IPR015797">
    <property type="entry name" value="NUDIX_hydrolase-like_dom_sf"/>
</dbReference>
<feature type="binding site" evidence="9">
    <location>
        <position position="86"/>
    </location>
    <ligand>
        <name>Mg(2+)</name>
        <dbReference type="ChEBI" id="CHEBI:18420"/>
        <label>1</label>
    </ligand>
</feature>
<dbReference type="Gene3D" id="3.90.79.10">
    <property type="entry name" value="Nucleoside Triphosphate Pyrophosphohydrolase"/>
    <property type="match status" value="1"/>
</dbReference>
<feature type="binding site" evidence="9">
    <location>
        <position position="101"/>
    </location>
    <ligand>
        <name>Mg(2+)</name>
        <dbReference type="ChEBI" id="CHEBI:18420"/>
        <label>1</label>
    </ligand>
</feature>